<dbReference type="KEGG" id="scy:SCATT_p05850"/>
<evidence type="ECO:0000256" key="2">
    <source>
        <dbReference type="SAM" id="Phobius"/>
    </source>
</evidence>
<dbReference type="SMART" id="SM00331">
    <property type="entry name" value="PP2C_SIG"/>
    <property type="match status" value="1"/>
</dbReference>
<dbReference type="GO" id="GO:0016791">
    <property type="term" value="F:phosphatase activity"/>
    <property type="evidence" value="ECO:0007669"/>
    <property type="project" value="TreeGrafter"/>
</dbReference>
<feature type="transmembrane region" description="Helical" evidence="2">
    <location>
        <begin position="88"/>
        <end position="107"/>
    </location>
</feature>
<dbReference type="SUPFAM" id="SSF81606">
    <property type="entry name" value="PP2C-like"/>
    <property type="match status" value="1"/>
</dbReference>
<keyword evidence="2" id="KW-1133">Transmembrane helix</keyword>
<dbReference type="InterPro" id="IPR052016">
    <property type="entry name" value="Bact_Sigma-Reg"/>
</dbReference>
<gene>
    <name evidence="4" type="ordered locus">SCATT_p05850</name>
</gene>
<dbReference type="PATRIC" id="fig|1003195.11.peg.1105"/>
<feature type="transmembrane region" description="Helical" evidence="2">
    <location>
        <begin position="16"/>
        <end position="34"/>
    </location>
</feature>
<keyword evidence="5" id="KW-1185">Reference proteome</keyword>
<feature type="transmembrane region" description="Helical" evidence="2">
    <location>
        <begin position="63"/>
        <end position="82"/>
    </location>
</feature>
<dbReference type="PANTHER" id="PTHR43156:SF2">
    <property type="entry name" value="STAGE II SPORULATION PROTEIN E"/>
    <property type="match status" value="1"/>
</dbReference>
<dbReference type="PANTHER" id="PTHR43156">
    <property type="entry name" value="STAGE II SPORULATION PROTEIN E-RELATED"/>
    <property type="match status" value="1"/>
</dbReference>
<dbReference type="KEGG" id="sct:SCAT_p1147"/>
<dbReference type="InterPro" id="IPR036457">
    <property type="entry name" value="PPM-type-like_dom_sf"/>
</dbReference>
<dbReference type="RefSeq" id="WP_014151596.1">
    <property type="nucleotide sequence ID" value="NC_016113.1"/>
</dbReference>
<evidence type="ECO:0000256" key="1">
    <source>
        <dbReference type="ARBA" id="ARBA00022801"/>
    </source>
</evidence>
<geneLocation type="plasmid" evidence="4 5">
    <name>pSCATT</name>
</geneLocation>
<dbReference type="FunFam" id="3.60.40.10:FF:000058">
    <property type="entry name" value="Stage II sporulation protein E"/>
    <property type="match status" value="1"/>
</dbReference>
<dbReference type="Proteomes" id="UP000007842">
    <property type="component" value="Plasmid pSCATT"/>
</dbReference>
<evidence type="ECO:0000259" key="3">
    <source>
        <dbReference type="SMART" id="SM00331"/>
    </source>
</evidence>
<dbReference type="Gene3D" id="3.60.40.10">
    <property type="entry name" value="PPM-type phosphatase domain"/>
    <property type="match status" value="1"/>
</dbReference>
<dbReference type="EMBL" id="CP003229">
    <property type="protein sequence ID" value="AEW98778.1"/>
    <property type="molecule type" value="Genomic_DNA"/>
</dbReference>
<evidence type="ECO:0000313" key="4">
    <source>
        <dbReference type="EMBL" id="AEW98778.1"/>
    </source>
</evidence>
<accession>G8XGV1</accession>
<dbReference type="OrthoDB" id="311904at2"/>
<keyword evidence="1" id="KW-0378">Hydrolase</keyword>
<dbReference type="HOGENOM" id="CLU_045535_1_1_11"/>
<name>F8JJB2_STREN</name>
<feature type="domain" description="PPM-type phosphatase" evidence="3">
    <location>
        <begin position="140"/>
        <end position="363"/>
    </location>
</feature>
<keyword evidence="2" id="KW-0812">Transmembrane</keyword>
<dbReference type="InterPro" id="IPR001932">
    <property type="entry name" value="PPM-type_phosphatase-like_dom"/>
</dbReference>
<keyword evidence="4" id="KW-0614">Plasmid</keyword>
<sequence>MDAWWRGVPGRYRRRSLLALPLVFIAAITVVDLLSPPDVHLGPLLVVAPAITASFAGARLTGVIGVVAVAAQVVIGVLHGGLGTVNHQSQIAALVAVSAIIVVYRRVQDRRTVEFTRVRSVFQTVQQVLMRPLPRRIGPLRVACRYLPAEDEAHMGGDLYAVARTKDATRLLIGDVRGSGLPAIGDAAVILGAFREAAHQHAGLPEVAAALEESFERHLAEESGAGPDRDERFVTALLLDVPDREPVARLTTCGHPPPVVLRDGAAGTLPSAGAAPPIGMGRLTGDAPPQCSFPLGVGDVLLLYTDGVTEARDRGGAFYPLVERLDHWPHGGAEALLTRLCDDLLGYAGGRLPDDAAMVAVERARPDDPAPDAR</sequence>
<reference evidence="5" key="1">
    <citation type="submission" date="2011-12" db="EMBL/GenBank/DDBJ databases">
        <title>Complete genome sequence of Streptomyces cattleya strain DSM 46488.</title>
        <authorList>
            <person name="Ou H.-Y."/>
            <person name="Li P."/>
            <person name="Zhao C."/>
            <person name="O'Hagan D."/>
            <person name="Deng Z."/>
        </authorList>
    </citation>
    <scope>NUCLEOTIDE SEQUENCE [LARGE SCALE GENOMIC DNA]</scope>
    <source>
        <strain evidence="5">ATCC 35852 / DSM 46488 / JCM 4925 / NBRC 14057 / NRRL 8057</strain>
        <plasmid evidence="5">Plasmid pSCATT</plasmid>
    </source>
</reference>
<keyword evidence="2" id="KW-0472">Membrane</keyword>
<accession>F8JJB2</accession>
<dbReference type="AlphaFoldDB" id="F8JJB2"/>
<dbReference type="Pfam" id="PF07228">
    <property type="entry name" value="SpoIIE"/>
    <property type="match status" value="1"/>
</dbReference>
<feature type="transmembrane region" description="Helical" evidence="2">
    <location>
        <begin position="40"/>
        <end position="56"/>
    </location>
</feature>
<proteinExistence type="predicted"/>
<evidence type="ECO:0000313" key="5">
    <source>
        <dbReference type="Proteomes" id="UP000007842"/>
    </source>
</evidence>
<protein>
    <submittedName>
        <fullName evidence="4">Magnesium or manganese-dependent protein phosphatase</fullName>
    </submittedName>
</protein>
<organism evidence="4 5">
    <name type="scientific">Streptantibioticus cattleyicolor (strain ATCC 35852 / DSM 46488 / JCM 4925 / NBRC 14057 / NRRL 8057)</name>
    <name type="common">Streptomyces cattleya</name>
    <dbReference type="NCBI Taxonomy" id="1003195"/>
    <lineage>
        <taxon>Bacteria</taxon>
        <taxon>Bacillati</taxon>
        <taxon>Actinomycetota</taxon>
        <taxon>Actinomycetes</taxon>
        <taxon>Kitasatosporales</taxon>
        <taxon>Streptomycetaceae</taxon>
        <taxon>Streptantibioticus</taxon>
    </lineage>
</organism>